<keyword evidence="2" id="KW-0812">Transmembrane</keyword>
<evidence type="ECO:0000313" key="4">
    <source>
        <dbReference type="Proteomes" id="UP000226712"/>
    </source>
</evidence>
<dbReference type="AlphaFoldDB" id="A0A2D6LNZ7"/>
<evidence type="ECO:0000313" key="3">
    <source>
        <dbReference type="EMBL" id="MAG17919.1"/>
    </source>
</evidence>
<gene>
    <name evidence="3" type="ORF">CL944_00400</name>
</gene>
<keyword evidence="2" id="KW-0472">Membrane</keyword>
<dbReference type="Proteomes" id="UP000226712">
    <property type="component" value="Unassembled WGS sequence"/>
</dbReference>
<accession>A0A2D6LNZ7</accession>
<keyword evidence="2" id="KW-1133">Transmembrane helix</keyword>
<organism evidence="3 4">
    <name type="scientific">Candidatus Iainarchaeum sp</name>
    <dbReference type="NCBI Taxonomy" id="3101447"/>
    <lineage>
        <taxon>Archaea</taxon>
        <taxon>Candidatus Iainarchaeota</taxon>
        <taxon>Candidatus Iainarchaeia</taxon>
        <taxon>Candidatus Iainarchaeales</taxon>
        <taxon>Candidatus Iainarchaeaceae</taxon>
        <taxon>Candidatus Iainarchaeum</taxon>
    </lineage>
</organism>
<reference evidence="4" key="1">
    <citation type="submission" date="2017-09" db="EMBL/GenBank/DDBJ databases">
        <title>The Reconstruction of 2,631 Draft Metagenome-Assembled Genomes from the Global Oceans.</title>
        <authorList>
            <person name="Tully B.J."/>
            <person name="Graham E.D."/>
            <person name="Heidelberg J.F."/>
        </authorList>
    </citation>
    <scope>NUCLEOTIDE SEQUENCE [LARGE SCALE GENOMIC DNA]</scope>
</reference>
<comment type="caution">
    <text evidence="3">The sequence shown here is derived from an EMBL/GenBank/DDBJ whole genome shotgun (WGS) entry which is preliminary data.</text>
</comment>
<sequence length="79" mass="8899">MALFKNFVRGLYFALLLLIILFVGDYIFPGRVYDTAFALSGILIIFIAVPLDVMFALHPNDDSEEEDSKEKEKLEGSPT</sequence>
<protein>
    <submittedName>
        <fullName evidence="3">Uncharacterized protein</fullName>
    </submittedName>
</protein>
<feature type="transmembrane region" description="Helical" evidence="2">
    <location>
        <begin position="12"/>
        <end position="29"/>
    </location>
</feature>
<evidence type="ECO:0000256" key="1">
    <source>
        <dbReference type="SAM" id="MobiDB-lite"/>
    </source>
</evidence>
<name>A0A2D6LNZ7_9ARCH</name>
<proteinExistence type="predicted"/>
<dbReference type="EMBL" id="NZBD01000002">
    <property type="protein sequence ID" value="MAG17919.1"/>
    <property type="molecule type" value="Genomic_DNA"/>
</dbReference>
<feature type="transmembrane region" description="Helical" evidence="2">
    <location>
        <begin position="35"/>
        <end position="57"/>
    </location>
</feature>
<evidence type="ECO:0000256" key="2">
    <source>
        <dbReference type="SAM" id="Phobius"/>
    </source>
</evidence>
<feature type="compositionally biased region" description="Basic and acidic residues" evidence="1">
    <location>
        <begin position="68"/>
        <end position="79"/>
    </location>
</feature>
<feature type="region of interest" description="Disordered" evidence="1">
    <location>
        <begin position="59"/>
        <end position="79"/>
    </location>
</feature>